<dbReference type="SUPFAM" id="SSF52091">
    <property type="entry name" value="SpoIIaa-like"/>
    <property type="match status" value="1"/>
</dbReference>
<protein>
    <submittedName>
        <fullName evidence="2">Anti-anti-sigma factor</fullName>
    </submittedName>
</protein>
<dbReference type="PANTHER" id="PTHR33495">
    <property type="entry name" value="ANTI-SIGMA FACTOR ANTAGONIST TM_1081-RELATED-RELATED"/>
    <property type="match status" value="1"/>
</dbReference>
<dbReference type="GO" id="GO:0043856">
    <property type="term" value="F:anti-sigma factor antagonist activity"/>
    <property type="evidence" value="ECO:0007669"/>
    <property type="project" value="TreeGrafter"/>
</dbReference>
<dbReference type="OrthoDB" id="3400962at2"/>
<dbReference type="PANTHER" id="PTHR33495:SF2">
    <property type="entry name" value="ANTI-SIGMA FACTOR ANTAGONIST TM_1081-RELATED"/>
    <property type="match status" value="1"/>
</dbReference>
<dbReference type="STRING" id="709881.SAMN04489832_2519"/>
<feature type="domain" description="STAS" evidence="1">
    <location>
        <begin position="19"/>
        <end position="110"/>
    </location>
</feature>
<dbReference type="Pfam" id="PF01740">
    <property type="entry name" value="STAS"/>
    <property type="match status" value="1"/>
</dbReference>
<keyword evidence="3" id="KW-1185">Reference proteome</keyword>
<dbReference type="InterPro" id="IPR002645">
    <property type="entry name" value="STAS_dom"/>
</dbReference>
<evidence type="ECO:0000259" key="1">
    <source>
        <dbReference type="PROSITE" id="PS50801"/>
    </source>
</evidence>
<dbReference type="Proteomes" id="UP000185124">
    <property type="component" value="Unassembled WGS sequence"/>
</dbReference>
<dbReference type="Gene3D" id="3.30.750.24">
    <property type="entry name" value="STAS domain"/>
    <property type="match status" value="1"/>
</dbReference>
<organism evidence="2 3">
    <name type="scientific">Micromonospora cremea</name>
    <dbReference type="NCBI Taxonomy" id="709881"/>
    <lineage>
        <taxon>Bacteria</taxon>
        <taxon>Bacillati</taxon>
        <taxon>Actinomycetota</taxon>
        <taxon>Actinomycetes</taxon>
        <taxon>Micromonosporales</taxon>
        <taxon>Micromonosporaceae</taxon>
        <taxon>Micromonospora</taxon>
    </lineage>
</organism>
<dbReference type="RefSeq" id="WP_074311503.1">
    <property type="nucleotide sequence ID" value="NZ_FSQT01000001.1"/>
</dbReference>
<proteinExistence type="predicted"/>
<accession>A0A1N5WJX3</accession>
<dbReference type="AlphaFoldDB" id="A0A1N5WJX3"/>
<dbReference type="InterPro" id="IPR036513">
    <property type="entry name" value="STAS_dom_sf"/>
</dbReference>
<sequence length="143" mass="14981">MSTLEHSTRRQIPPAEPIMTLSLDTVGPATVITVSGEVDMSNAHLITDLTEHAIGRLPARLVLDLSSVTFFSAHGISALLRTQNTAAHAQVQLILRDAAPCVITILAATGTLTNLCPGRGHRPGAQTARPVAQVPRVSALPGV</sequence>
<evidence type="ECO:0000313" key="3">
    <source>
        <dbReference type="Proteomes" id="UP000185124"/>
    </source>
</evidence>
<dbReference type="CDD" id="cd07043">
    <property type="entry name" value="STAS_anti-anti-sigma_factors"/>
    <property type="match status" value="1"/>
</dbReference>
<name>A0A1N5WJX3_9ACTN</name>
<gene>
    <name evidence="2" type="ORF">SAMN04489832_2519</name>
</gene>
<dbReference type="EMBL" id="FSQT01000001">
    <property type="protein sequence ID" value="SIM85436.1"/>
    <property type="molecule type" value="Genomic_DNA"/>
</dbReference>
<evidence type="ECO:0000313" key="2">
    <source>
        <dbReference type="EMBL" id="SIM85436.1"/>
    </source>
</evidence>
<dbReference type="PROSITE" id="PS50801">
    <property type="entry name" value="STAS"/>
    <property type="match status" value="1"/>
</dbReference>
<reference evidence="3" key="1">
    <citation type="submission" date="2016-12" db="EMBL/GenBank/DDBJ databases">
        <authorList>
            <person name="Varghese N."/>
            <person name="Submissions S."/>
        </authorList>
    </citation>
    <scope>NUCLEOTIDE SEQUENCE [LARGE SCALE GENOMIC DNA]</scope>
    <source>
        <strain evidence="3">DSM 45599</strain>
    </source>
</reference>